<keyword evidence="3" id="KW-1185">Reference proteome</keyword>
<organism evidence="2 3">
    <name type="scientific">Eumeta variegata</name>
    <name type="common">Bagworm moth</name>
    <name type="synonym">Eumeta japonica</name>
    <dbReference type="NCBI Taxonomy" id="151549"/>
    <lineage>
        <taxon>Eukaryota</taxon>
        <taxon>Metazoa</taxon>
        <taxon>Ecdysozoa</taxon>
        <taxon>Arthropoda</taxon>
        <taxon>Hexapoda</taxon>
        <taxon>Insecta</taxon>
        <taxon>Pterygota</taxon>
        <taxon>Neoptera</taxon>
        <taxon>Endopterygota</taxon>
        <taxon>Lepidoptera</taxon>
        <taxon>Glossata</taxon>
        <taxon>Ditrysia</taxon>
        <taxon>Tineoidea</taxon>
        <taxon>Psychidae</taxon>
        <taxon>Oiketicinae</taxon>
        <taxon>Eumeta</taxon>
    </lineage>
</organism>
<gene>
    <name evidence="2" type="ORF">EVAR_73099_1</name>
</gene>
<reference evidence="2 3" key="1">
    <citation type="journal article" date="2019" name="Commun. Biol.">
        <title>The bagworm genome reveals a unique fibroin gene that provides high tensile strength.</title>
        <authorList>
            <person name="Kono N."/>
            <person name="Nakamura H."/>
            <person name="Ohtoshi R."/>
            <person name="Tomita M."/>
            <person name="Numata K."/>
            <person name="Arakawa K."/>
        </authorList>
    </citation>
    <scope>NUCLEOTIDE SEQUENCE [LARGE SCALE GENOMIC DNA]</scope>
</reference>
<feature type="region of interest" description="Disordered" evidence="1">
    <location>
        <begin position="92"/>
        <end position="112"/>
    </location>
</feature>
<sequence>MAYVPPRKLFRVLLAKSEYPLPRNQIARQYTSPDTDSLAAVTVVFGLDIAYALDAVKRSVASAAADRTGGRPVREFALGSAAGLIGQFAADGRDAGRRGRGYRDAYSHETTN</sequence>
<protein>
    <submittedName>
        <fullName evidence="2">Uncharacterized protein</fullName>
    </submittedName>
</protein>
<dbReference type="Proteomes" id="UP000299102">
    <property type="component" value="Unassembled WGS sequence"/>
</dbReference>
<dbReference type="AlphaFoldDB" id="A0A4C1SXP8"/>
<evidence type="ECO:0000313" key="3">
    <source>
        <dbReference type="Proteomes" id="UP000299102"/>
    </source>
</evidence>
<name>A0A4C1SXP8_EUMVA</name>
<evidence type="ECO:0000313" key="2">
    <source>
        <dbReference type="EMBL" id="GBP06040.1"/>
    </source>
</evidence>
<proteinExistence type="predicted"/>
<evidence type="ECO:0000256" key="1">
    <source>
        <dbReference type="SAM" id="MobiDB-lite"/>
    </source>
</evidence>
<accession>A0A4C1SXP8</accession>
<dbReference type="EMBL" id="BGZK01007883">
    <property type="protein sequence ID" value="GBP06040.1"/>
    <property type="molecule type" value="Genomic_DNA"/>
</dbReference>
<comment type="caution">
    <text evidence="2">The sequence shown here is derived from an EMBL/GenBank/DDBJ whole genome shotgun (WGS) entry which is preliminary data.</text>
</comment>